<dbReference type="EC" id="1.4.3.-" evidence="12"/>
<dbReference type="InterPro" id="IPR049947">
    <property type="entry name" value="Cu_Am_Ox_Cu-bd"/>
</dbReference>
<dbReference type="InterPro" id="IPR036460">
    <property type="entry name" value="Cu_amine_oxidase_C_sf"/>
</dbReference>
<comment type="cofactor">
    <cofactor evidence="1">
        <name>Cu cation</name>
        <dbReference type="ChEBI" id="CHEBI:23378"/>
    </cofactor>
</comment>
<evidence type="ECO:0000313" key="17">
    <source>
        <dbReference type="Proteomes" id="UP001347146"/>
    </source>
</evidence>
<dbReference type="InterPro" id="IPR015802">
    <property type="entry name" value="Cu_amine_oxidase_N3"/>
</dbReference>
<comment type="cofactor">
    <cofactor evidence="12">
        <name>Cu cation</name>
        <dbReference type="ChEBI" id="CHEBI:23378"/>
    </cofactor>
    <text evidence="12">Contains 1 topaquinone per subunit.</text>
</comment>
<evidence type="ECO:0000256" key="2">
    <source>
        <dbReference type="ARBA" id="ARBA00001936"/>
    </source>
</evidence>
<keyword evidence="6 12" id="KW-0479">Metal-binding</keyword>
<keyword evidence="10" id="KW-0464">Manganese</keyword>
<dbReference type="PROSITE" id="PS01165">
    <property type="entry name" value="COPPER_AMINE_OXID_2"/>
    <property type="match status" value="1"/>
</dbReference>
<dbReference type="EMBL" id="JAZDUF010000002">
    <property type="protein sequence ID" value="MEE3850801.1"/>
    <property type="molecule type" value="Genomic_DNA"/>
</dbReference>
<dbReference type="RefSeq" id="WP_330432425.1">
    <property type="nucleotide sequence ID" value="NZ_JAZDUF010000002.1"/>
</dbReference>
<dbReference type="Pfam" id="PF01179">
    <property type="entry name" value="Cu_amine_oxid"/>
    <property type="match status" value="1"/>
</dbReference>
<reference evidence="16 17" key="1">
    <citation type="submission" date="2024-01" db="EMBL/GenBank/DDBJ databases">
        <title>Draft genome sequence of Gordonia sp. LSe1-13.</title>
        <authorList>
            <person name="Suphannarot A."/>
            <person name="Mingma R."/>
        </authorList>
    </citation>
    <scope>NUCLEOTIDE SEQUENCE [LARGE SCALE GENOMIC DNA]</scope>
    <source>
        <strain evidence="16 17">LSe1-13</strain>
    </source>
</reference>
<dbReference type="PANTHER" id="PTHR10638:SF86">
    <property type="entry name" value="COPPER AMINE OXIDASE 1-RELATED"/>
    <property type="match status" value="1"/>
</dbReference>
<name>A0ABU7MDT8_9ACTN</name>
<dbReference type="InterPro" id="IPR049948">
    <property type="entry name" value="Cu_Am_ox_TPQ-bd"/>
</dbReference>
<gene>
    <name evidence="16" type="ORF">VZC37_10690</name>
</gene>
<evidence type="ECO:0000256" key="4">
    <source>
        <dbReference type="ARBA" id="ARBA00007983"/>
    </source>
</evidence>
<evidence type="ECO:0000256" key="9">
    <source>
        <dbReference type="ARBA" id="ARBA00023008"/>
    </source>
</evidence>
<feature type="domain" description="AGAO-like N2" evidence="15">
    <location>
        <begin position="22"/>
        <end position="98"/>
    </location>
</feature>
<evidence type="ECO:0000256" key="5">
    <source>
        <dbReference type="ARBA" id="ARBA00011738"/>
    </source>
</evidence>
<evidence type="ECO:0000259" key="13">
    <source>
        <dbReference type="Pfam" id="PF01179"/>
    </source>
</evidence>
<keyword evidence="17" id="KW-1185">Reference proteome</keyword>
<keyword evidence="8 12" id="KW-0560">Oxidoreductase</keyword>
<comment type="PTM">
    <text evidence="12">Topaquinone (TPQ) is generated by copper-dependent autoxidation of a specific tyrosyl residue.</text>
</comment>
<feature type="domain" description="Copper amine oxidase N3-terminal" evidence="14">
    <location>
        <begin position="110"/>
        <end position="204"/>
    </location>
</feature>
<dbReference type="InterPro" id="IPR054157">
    <property type="entry name" value="AGAO-like_N2"/>
</dbReference>
<proteinExistence type="inferred from homology"/>
<evidence type="ECO:0000256" key="11">
    <source>
        <dbReference type="ARBA" id="ARBA00048032"/>
    </source>
</evidence>
<evidence type="ECO:0000259" key="14">
    <source>
        <dbReference type="Pfam" id="PF02728"/>
    </source>
</evidence>
<sequence length="644" mass="71158">MTTLDDAPNPTDLTNPLRSLSATEIISARTILAEAGHVSTTTRFVYVGLDEPEKTAILAFEAGSGPAPDRRARVMLLDTATGDALDAVVSVSLGHVISTDEIDHAVGQLPILDAEFELVAEFLAGEPRWRDALRKRGVDPSKTVAVPLSAGTYENPGEAGKRIVRSFAFVQQHDKDLPWAHPVDGLCAYVDIINRELVDLVDHRVFDVPAESGNFDTPEVAGPPLEGLKPIEITQPEGPSFTVSGEHIEWANWSLDISYDQREGLILRKLRYQGRDVLYRASINEMVVPYADPSPSRYWQNYFDTGEYVFGRYANELALGCDCLGEIYYFDLTLADEQGCPRTVKNGICMHEEDYGTLWKHSDIFTGMSEVRRQRRLVISFFTTVGNYDYGFYWYLYLDGTIALEAKLTGIAFTAAYPEEGSDHQTLVAPGLGLPYHQHLFSARLDMMVDGLANAVDEVDAVRVPMGDGNPWGNAFTVARTRIASEADGARMADAGSGRTWHIVNTEKTGRMGHHPSYALHAEQTPMLLADPESSIAGRAGFTTRALWVTRYDASERYAAGDFVNQSALGQGLPAYQAADRPVDGEDIVLWHTFGLTHFPRTEDWPIMPTDYAGFTLKPYNFCDANPVMNVPPNASKHCCSDDR</sequence>
<comment type="subunit">
    <text evidence="5">Homodimer.</text>
</comment>
<organism evidence="16 17">
    <name type="scientific">Gordonia sesuvii</name>
    <dbReference type="NCBI Taxonomy" id="3116777"/>
    <lineage>
        <taxon>Bacteria</taxon>
        <taxon>Bacillati</taxon>
        <taxon>Actinomycetota</taxon>
        <taxon>Actinomycetes</taxon>
        <taxon>Mycobacteriales</taxon>
        <taxon>Gordoniaceae</taxon>
        <taxon>Gordonia</taxon>
    </lineage>
</organism>
<dbReference type="InterPro" id="IPR015798">
    <property type="entry name" value="Cu_amine_oxidase_C"/>
</dbReference>
<evidence type="ECO:0000256" key="7">
    <source>
        <dbReference type="ARBA" id="ARBA00022772"/>
    </source>
</evidence>
<feature type="domain" description="Copper amine oxidase catalytic" evidence="13">
    <location>
        <begin position="231"/>
        <end position="629"/>
    </location>
</feature>
<evidence type="ECO:0000256" key="3">
    <source>
        <dbReference type="ARBA" id="ARBA00001947"/>
    </source>
</evidence>
<dbReference type="Pfam" id="PF21994">
    <property type="entry name" value="AGAO-like_N2"/>
    <property type="match status" value="1"/>
</dbReference>
<evidence type="ECO:0000313" key="16">
    <source>
        <dbReference type="EMBL" id="MEE3850801.1"/>
    </source>
</evidence>
<dbReference type="InterPro" id="IPR000269">
    <property type="entry name" value="Cu_amine_oxidase"/>
</dbReference>
<comment type="catalytic activity">
    <reaction evidence="11">
        <text>a primary methyl amine + O2 + H2O = an aldehyde + H2O2 + NH4(+)</text>
        <dbReference type="Rhea" id="RHEA:16153"/>
        <dbReference type="ChEBI" id="CHEBI:15377"/>
        <dbReference type="ChEBI" id="CHEBI:15379"/>
        <dbReference type="ChEBI" id="CHEBI:16240"/>
        <dbReference type="ChEBI" id="CHEBI:17478"/>
        <dbReference type="ChEBI" id="CHEBI:28938"/>
        <dbReference type="ChEBI" id="CHEBI:228804"/>
        <dbReference type="EC" id="1.4.3.21"/>
    </reaction>
</comment>
<dbReference type="Gene3D" id="3.10.450.40">
    <property type="match status" value="2"/>
</dbReference>
<evidence type="ECO:0000256" key="8">
    <source>
        <dbReference type="ARBA" id="ARBA00023002"/>
    </source>
</evidence>
<dbReference type="Pfam" id="PF02728">
    <property type="entry name" value="Cu_amine_oxidN3"/>
    <property type="match status" value="1"/>
</dbReference>
<dbReference type="PANTHER" id="PTHR10638">
    <property type="entry name" value="COPPER AMINE OXIDASE"/>
    <property type="match status" value="1"/>
</dbReference>
<comment type="similarity">
    <text evidence="4 12">Belongs to the copper/topaquinone oxidase family.</text>
</comment>
<evidence type="ECO:0000256" key="12">
    <source>
        <dbReference type="RuleBase" id="RU000672"/>
    </source>
</evidence>
<evidence type="ECO:0000259" key="15">
    <source>
        <dbReference type="Pfam" id="PF21994"/>
    </source>
</evidence>
<comment type="cofactor">
    <cofactor evidence="3">
        <name>Zn(2+)</name>
        <dbReference type="ChEBI" id="CHEBI:29105"/>
    </cofactor>
</comment>
<dbReference type="Gene3D" id="2.70.98.20">
    <property type="entry name" value="Copper amine oxidase, catalytic domain"/>
    <property type="match status" value="1"/>
</dbReference>
<comment type="caution">
    <text evidence="16">The sequence shown here is derived from an EMBL/GenBank/DDBJ whole genome shotgun (WGS) entry which is preliminary data.</text>
</comment>
<dbReference type="SUPFAM" id="SSF54416">
    <property type="entry name" value="Amine oxidase N-terminal region"/>
    <property type="match status" value="2"/>
</dbReference>
<dbReference type="Proteomes" id="UP001347146">
    <property type="component" value="Unassembled WGS sequence"/>
</dbReference>
<protein>
    <recommendedName>
        <fullName evidence="12">Amine oxidase</fullName>
        <ecNumber evidence="12">1.4.3.-</ecNumber>
    </recommendedName>
</protein>
<dbReference type="NCBIfam" id="NF008559">
    <property type="entry name" value="PRK11504.1"/>
    <property type="match status" value="1"/>
</dbReference>
<keyword evidence="9 12" id="KW-0186">Copper</keyword>
<dbReference type="InterPro" id="IPR016182">
    <property type="entry name" value="Cu_amine_oxidase_N-reg"/>
</dbReference>
<accession>A0ABU7MDT8</accession>
<dbReference type="PROSITE" id="PS01164">
    <property type="entry name" value="COPPER_AMINE_OXID_1"/>
    <property type="match status" value="1"/>
</dbReference>
<evidence type="ECO:0000256" key="1">
    <source>
        <dbReference type="ARBA" id="ARBA00001935"/>
    </source>
</evidence>
<dbReference type="SUPFAM" id="SSF49998">
    <property type="entry name" value="Amine oxidase catalytic domain"/>
    <property type="match status" value="1"/>
</dbReference>
<evidence type="ECO:0000256" key="6">
    <source>
        <dbReference type="ARBA" id="ARBA00022723"/>
    </source>
</evidence>
<keyword evidence="7 12" id="KW-0801">TPQ</keyword>
<evidence type="ECO:0000256" key="10">
    <source>
        <dbReference type="ARBA" id="ARBA00023211"/>
    </source>
</evidence>
<comment type="cofactor">
    <cofactor evidence="2">
        <name>Mn(2+)</name>
        <dbReference type="ChEBI" id="CHEBI:29035"/>
    </cofactor>
</comment>